<dbReference type="EMBL" id="CP091430">
    <property type="protein sequence ID" value="UVI28271.1"/>
    <property type="molecule type" value="Genomic_DNA"/>
</dbReference>
<feature type="transmembrane region" description="Helical" evidence="2">
    <location>
        <begin position="43"/>
        <end position="61"/>
    </location>
</feature>
<dbReference type="RefSeq" id="WP_258384359.1">
    <property type="nucleotide sequence ID" value="NZ_CP091430.1"/>
</dbReference>
<keyword evidence="2" id="KW-0812">Transmembrane</keyword>
<evidence type="ECO:0000313" key="4">
    <source>
        <dbReference type="Proteomes" id="UP001057877"/>
    </source>
</evidence>
<dbReference type="Proteomes" id="UP001057877">
    <property type="component" value="Chromosome"/>
</dbReference>
<keyword evidence="2" id="KW-0472">Membrane</keyword>
<sequence>MAETNTPAAAAAEPTGQTSNSFSDILKNSVLQNFNSDISISKIILTLAIAFLIGLFIYFLYKRIFSGVLYSKSFNVSLIGMTLITATVIIAINSNLVLSLGMVGALSIVRFRTPIKDPTDLIFLFWAATVGIVTGAGFYTLAIIGSIIIGIVLFVFIKSASFETPYLLVIHCDGDASEKAVNDKLAQLVKRFNVKQKTVTADNIEMTVELRLGSSEPRFVNEITKLSGVKSAVLISYSGDYVSQ</sequence>
<feature type="compositionally biased region" description="Low complexity" evidence="1">
    <location>
        <begin position="1"/>
        <end position="15"/>
    </location>
</feature>
<feature type="transmembrane region" description="Helical" evidence="2">
    <location>
        <begin position="73"/>
        <end position="103"/>
    </location>
</feature>
<evidence type="ECO:0000256" key="1">
    <source>
        <dbReference type="SAM" id="MobiDB-lite"/>
    </source>
</evidence>
<reference evidence="3" key="1">
    <citation type="submission" date="2022-01" db="EMBL/GenBank/DDBJ databases">
        <title>Paenibacillus spongiae sp. nov., isolated from marine sponge.</title>
        <authorList>
            <person name="Li Z."/>
            <person name="Zhang M."/>
        </authorList>
    </citation>
    <scope>NUCLEOTIDE SEQUENCE</scope>
    <source>
        <strain evidence="3">PHS-Z3</strain>
    </source>
</reference>
<accession>A0ABY5S310</accession>
<dbReference type="InterPro" id="IPR032531">
    <property type="entry name" value="DUF4956"/>
</dbReference>
<feature type="transmembrane region" description="Helical" evidence="2">
    <location>
        <begin position="123"/>
        <end position="156"/>
    </location>
</feature>
<proteinExistence type="predicted"/>
<evidence type="ECO:0000313" key="3">
    <source>
        <dbReference type="EMBL" id="UVI28271.1"/>
    </source>
</evidence>
<protein>
    <submittedName>
        <fullName evidence="3">DUF4956 domain-containing protein</fullName>
    </submittedName>
</protein>
<dbReference type="Pfam" id="PF16316">
    <property type="entry name" value="DUF4956"/>
    <property type="match status" value="1"/>
</dbReference>
<organism evidence="3 4">
    <name type="scientific">Paenibacillus spongiae</name>
    <dbReference type="NCBI Taxonomy" id="2909671"/>
    <lineage>
        <taxon>Bacteria</taxon>
        <taxon>Bacillati</taxon>
        <taxon>Bacillota</taxon>
        <taxon>Bacilli</taxon>
        <taxon>Bacillales</taxon>
        <taxon>Paenibacillaceae</taxon>
        <taxon>Paenibacillus</taxon>
    </lineage>
</organism>
<keyword evidence="2" id="KW-1133">Transmembrane helix</keyword>
<feature type="region of interest" description="Disordered" evidence="1">
    <location>
        <begin position="1"/>
        <end position="20"/>
    </location>
</feature>
<evidence type="ECO:0000256" key="2">
    <source>
        <dbReference type="SAM" id="Phobius"/>
    </source>
</evidence>
<keyword evidence="4" id="KW-1185">Reference proteome</keyword>
<gene>
    <name evidence="3" type="ORF">L1F29_22840</name>
</gene>
<name>A0ABY5S310_9BACL</name>